<feature type="transmembrane region" description="Helical" evidence="1">
    <location>
        <begin position="12"/>
        <end position="30"/>
    </location>
</feature>
<dbReference type="Proteomes" id="UP000588369">
    <property type="component" value="Unassembled WGS sequence"/>
</dbReference>
<comment type="caution">
    <text evidence="2">The sequence shown here is derived from an EMBL/GenBank/DDBJ whole genome shotgun (WGS) entry which is preliminary data.</text>
</comment>
<gene>
    <name evidence="2" type="ORF">HF844_03850</name>
</gene>
<keyword evidence="1" id="KW-0472">Membrane</keyword>
<evidence type="ECO:0000313" key="3">
    <source>
        <dbReference type="Proteomes" id="UP000588369"/>
    </source>
</evidence>
<evidence type="ECO:0000313" key="2">
    <source>
        <dbReference type="EMBL" id="NME61940.1"/>
    </source>
</evidence>
<dbReference type="AlphaFoldDB" id="A0A7X9NQW9"/>
<organism evidence="2 3">
    <name type="scientific">Bifidobacterium thermophilum</name>
    <dbReference type="NCBI Taxonomy" id="33905"/>
    <lineage>
        <taxon>Bacteria</taxon>
        <taxon>Bacillati</taxon>
        <taxon>Actinomycetota</taxon>
        <taxon>Actinomycetes</taxon>
        <taxon>Bifidobacteriales</taxon>
        <taxon>Bifidobacteriaceae</taxon>
        <taxon>Bifidobacterium</taxon>
    </lineage>
</organism>
<keyword evidence="1" id="KW-1133">Transmembrane helix</keyword>
<dbReference type="RefSeq" id="WP_168984036.1">
    <property type="nucleotide sequence ID" value="NZ_JABAGI010000003.1"/>
</dbReference>
<reference evidence="2 3" key="1">
    <citation type="submission" date="2020-04" db="EMBL/GenBank/DDBJ databases">
        <authorList>
            <person name="Hitch T.C.A."/>
            <person name="Wylensek D."/>
            <person name="Clavel T."/>
        </authorList>
    </citation>
    <scope>NUCLEOTIDE SEQUENCE [LARGE SCALE GENOMIC DNA]</scope>
    <source>
        <strain evidence="2 3">BSM-130-P53-3C</strain>
    </source>
</reference>
<proteinExistence type="predicted"/>
<evidence type="ECO:0000256" key="1">
    <source>
        <dbReference type="SAM" id="Phobius"/>
    </source>
</evidence>
<sequence>MDISNLLKTPTVVFHLAGTAALCGVAWLLVKADRWLHAAYDTTPGPGAHLEYATRLTHALGQSMEIQARDMAQNERIKADLAADELEERRGR</sequence>
<accession>A0A7X9NQW9</accession>
<protein>
    <submittedName>
        <fullName evidence="2">Uncharacterized protein</fullName>
    </submittedName>
</protein>
<dbReference type="EMBL" id="JABAGI010000003">
    <property type="protein sequence ID" value="NME61940.1"/>
    <property type="molecule type" value="Genomic_DNA"/>
</dbReference>
<keyword evidence="1" id="KW-0812">Transmembrane</keyword>
<name>A0A7X9NQW9_9BIFI</name>